<dbReference type="PANTHER" id="PTHR18847:SF0">
    <property type="entry name" value="NUCLEAR CAP-BINDING PROTEIN SUBUNIT 2"/>
    <property type="match status" value="1"/>
</dbReference>
<dbReference type="EMBL" id="DS113513">
    <property type="protein sequence ID" value="EAY03163.1"/>
    <property type="molecule type" value="Genomic_DNA"/>
</dbReference>
<keyword evidence="4 7" id="KW-0694">RNA-binding</keyword>
<dbReference type="Proteomes" id="UP000001542">
    <property type="component" value="Unassembled WGS sequence"/>
</dbReference>
<evidence type="ECO:0000256" key="4">
    <source>
        <dbReference type="ARBA" id="ARBA00022884"/>
    </source>
</evidence>
<evidence type="ECO:0000256" key="8">
    <source>
        <dbReference type="RuleBase" id="RU364036"/>
    </source>
</evidence>
<evidence type="ECO:0000256" key="7">
    <source>
        <dbReference type="PROSITE-ProRule" id="PRU00176"/>
    </source>
</evidence>
<dbReference type="PROSITE" id="PS50102">
    <property type="entry name" value="RRM"/>
    <property type="match status" value="1"/>
</dbReference>
<dbReference type="InterPro" id="IPR000504">
    <property type="entry name" value="RRM_dom"/>
</dbReference>
<dbReference type="Gene3D" id="3.30.70.330">
    <property type="match status" value="1"/>
</dbReference>
<dbReference type="SUPFAM" id="SSF54928">
    <property type="entry name" value="RNA-binding domain, RBD"/>
    <property type="match status" value="1"/>
</dbReference>
<dbReference type="OMA" id="IMGINRN"/>
<dbReference type="GO" id="GO:0005846">
    <property type="term" value="C:nuclear cap binding complex"/>
    <property type="evidence" value="ECO:0000318"/>
    <property type="project" value="GO_Central"/>
</dbReference>
<dbReference type="GO" id="GO:0000339">
    <property type="term" value="F:RNA cap binding"/>
    <property type="evidence" value="ECO:0000318"/>
    <property type="project" value="GO_Central"/>
</dbReference>
<dbReference type="eggNOG" id="KOG0121">
    <property type="taxonomic scope" value="Eukaryota"/>
</dbReference>
<reference evidence="10" key="2">
    <citation type="journal article" date="2007" name="Science">
        <title>Draft genome sequence of the sexually transmitted pathogen Trichomonas vaginalis.</title>
        <authorList>
            <person name="Carlton J.M."/>
            <person name="Hirt R.P."/>
            <person name="Silva J.C."/>
            <person name="Delcher A.L."/>
            <person name="Schatz M."/>
            <person name="Zhao Q."/>
            <person name="Wortman J.R."/>
            <person name="Bidwell S.L."/>
            <person name="Alsmark U.C.M."/>
            <person name="Besteiro S."/>
            <person name="Sicheritz-Ponten T."/>
            <person name="Noel C.J."/>
            <person name="Dacks J.B."/>
            <person name="Foster P.G."/>
            <person name="Simillion C."/>
            <person name="Van de Peer Y."/>
            <person name="Miranda-Saavedra D."/>
            <person name="Barton G.J."/>
            <person name="Westrop G.D."/>
            <person name="Mueller S."/>
            <person name="Dessi D."/>
            <person name="Fiori P.L."/>
            <person name="Ren Q."/>
            <person name="Paulsen I."/>
            <person name="Zhang H."/>
            <person name="Bastida-Corcuera F.D."/>
            <person name="Simoes-Barbosa A."/>
            <person name="Brown M.T."/>
            <person name="Hayes R.D."/>
            <person name="Mukherjee M."/>
            <person name="Okumura C.Y."/>
            <person name="Schneider R."/>
            <person name="Smith A.J."/>
            <person name="Vanacova S."/>
            <person name="Villalvazo M."/>
            <person name="Haas B.J."/>
            <person name="Pertea M."/>
            <person name="Feldblyum T.V."/>
            <person name="Utterback T.R."/>
            <person name="Shu C.L."/>
            <person name="Osoegawa K."/>
            <person name="de Jong P.J."/>
            <person name="Hrdy I."/>
            <person name="Horvathova L."/>
            <person name="Zubacova Z."/>
            <person name="Dolezal P."/>
            <person name="Malik S.B."/>
            <person name="Logsdon J.M. Jr."/>
            <person name="Henze K."/>
            <person name="Gupta A."/>
            <person name="Wang C.C."/>
            <person name="Dunne R.L."/>
            <person name="Upcroft J.A."/>
            <person name="Upcroft P."/>
            <person name="White O."/>
            <person name="Salzberg S.L."/>
            <person name="Tang P."/>
            <person name="Chiu C.-H."/>
            <person name="Lee Y.-S."/>
            <person name="Embley T.M."/>
            <person name="Coombs G.H."/>
            <person name="Mottram J.C."/>
            <person name="Tachezy J."/>
            <person name="Fraser-Liggett C.M."/>
            <person name="Johnson P.J."/>
        </authorList>
    </citation>
    <scope>NUCLEOTIDE SEQUENCE [LARGE SCALE GENOMIC DNA]</scope>
    <source>
        <strain evidence="10">G3</strain>
    </source>
</reference>
<dbReference type="GO" id="GO:0005634">
    <property type="term" value="C:nucleus"/>
    <property type="evidence" value="ECO:0007669"/>
    <property type="project" value="UniProtKB-SubCell"/>
</dbReference>
<dbReference type="GO" id="GO:0000398">
    <property type="term" value="P:mRNA splicing, via spliceosome"/>
    <property type="evidence" value="ECO:0000318"/>
    <property type="project" value="GO_Central"/>
</dbReference>
<dbReference type="Pfam" id="PF00076">
    <property type="entry name" value="RRM_1"/>
    <property type="match status" value="1"/>
</dbReference>
<dbReference type="SMART" id="SM00360">
    <property type="entry name" value="RRM"/>
    <property type="match status" value="1"/>
</dbReference>
<proteinExistence type="inferred from homology"/>
<dbReference type="FunCoup" id="A2EW15">
    <property type="interactions" value="500"/>
</dbReference>
<keyword evidence="6 8" id="KW-0539">Nucleus</keyword>
<dbReference type="GO" id="GO:0045292">
    <property type="term" value="P:mRNA cis splicing, via spliceosome"/>
    <property type="evidence" value="ECO:0007669"/>
    <property type="project" value="InterPro"/>
</dbReference>
<dbReference type="VEuPathDB" id="TrichDB:TVAG_345370"/>
<dbReference type="InterPro" id="IPR012677">
    <property type="entry name" value="Nucleotide-bd_a/b_plait_sf"/>
</dbReference>
<dbReference type="InterPro" id="IPR027157">
    <property type="entry name" value="NCBP2"/>
</dbReference>
<keyword evidence="3 8" id="KW-0507">mRNA processing</keyword>
<keyword evidence="5 8" id="KW-0508">mRNA splicing</keyword>
<evidence type="ECO:0000256" key="1">
    <source>
        <dbReference type="ARBA" id="ARBA00004123"/>
    </source>
</evidence>
<evidence type="ECO:0000256" key="3">
    <source>
        <dbReference type="ARBA" id="ARBA00022664"/>
    </source>
</evidence>
<dbReference type="VEuPathDB" id="TrichDB:TVAGG3_0120600"/>
<sequence>MASLIALSEFGKVRHSEYVDHKSGIDDMQLKILMSRSSTIYVGNLNFSTTEAAIYSVFSQFGPIKRIIRGVNKLTLTPCGFCFVEFFDRASALATLGKSIKIKIDGEIVRCDLDRGYEVGREFGRGASGNQVRDEHKFRGVGRQNPKRQRFNDRR</sequence>
<feature type="domain" description="RRM" evidence="9">
    <location>
        <begin position="38"/>
        <end position="107"/>
    </location>
</feature>
<evidence type="ECO:0000313" key="10">
    <source>
        <dbReference type="EMBL" id="EAY03163.1"/>
    </source>
</evidence>
<comment type="similarity">
    <text evidence="2 8">Belongs to the RRM NCBP2 family.</text>
</comment>
<reference evidence="10" key="1">
    <citation type="submission" date="2006-10" db="EMBL/GenBank/DDBJ databases">
        <authorList>
            <person name="Amadeo P."/>
            <person name="Zhao Q."/>
            <person name="Wortman J."/>
            <person name="Fraser-Liggett C."/>
            <person name="Carlton J."/>
        </authorList>
    </citation>
    <scope>NUCLEOTIDE SEQUENCE</scope>
    <source>
        <strain evidence="10">G3</strain>
    </source>
</reference>
<protein>
    <recommendedName>
        <fullName evidence="8">Nuclear cap-binding protein subunit 2</fullName>
    </recommendedName>
    <alternativeName>
        <fullName evidence="8">20 kDa nuclear cap-binding protein</fullName>
    </alternativeName>
</protein>
<organism evidence="10 11">
    <name type="scientific">Trichomonas vaginalis (strain ATCC PRA-98 / G3)</name>
    <dbReference type="NCBI Taxonomy" id="412133"/>
    <lineage>
        <taxon>Eukaryota</taxon>
        <taxon>Metamonada</taxon>
        <taxon>Parabasalia</taxon>
        <taxon>Trichomonadida</taxon>
        <taxon>Trichomonadidae</taxon>
        <taxon>Trichomonas</taxon>
    </lineage>
</organism>
<dbReference type="SMR" id="A2EW15"/>
<evidence type="ECO:0000313" key="11">
    <source>
        <dbReference type="Proteomes" id="UP000001542"/>
    </source>
</evidence>
<accession>A2EW15</accession>
<dbReference type="InterPro" id="IPR034148">
    <property type="entry name" value="NCBP2_RRM"/>
</dbReference>
<dbReference type="CDD" id="cd12240">
    <property type="entry name" value="RRM_NCBP2"/>
    <property type="match status" value="1"/>
</dbReference>
<dbReference type="OrthoDB" id="201398at2759"/>
<keyword evidence="11" id="KW-1185">Reference proteome</keyword>
<dbReference type="RefSeq" id="XP_001315386.1">
    <property type="nucleotide sequence ID" value="XM_001315351.1"/>
</dbReference>
<name>A2EW15_TRIV3</name>
<dbReference type="PANTHER" id="PTHR18847">
    <property type="entry name" value="20 KD NUCLEAR CAP BINDING PROTEIN"/>
    <property type="match status" value="1"/>
</dbReference>
<evidence type="ECO:0000256" key="6">
    <source>
        <dbReference type="ARBA" id="ARBA00023242"/>
    </source>
</evidence>
<dbReference type="STRING" id="5722.A2EW15"/>
<gene>
    <name evidence="10" type="ORF">TVAG_345370</name>
</gene>
<dbReference type="FunFam" id="3.30.70.330:FF:000541">
    <property type="entry name" value="Nuclear cap-binding protein subunit 2"/>
    <property type="match status" value="1"/>
</dbReference>
<evidence type="ECO:0000256" key="5">
    <source>
        <dbReference type="ARBA" id="ARBA00023187"/>
    </source>
</evidence>
<evidence type="ECO:0000256" key="2">
    <source>
        <dbReference type="ARBA" id="ARBA00010725"/>
    </source>
</evidence>
<dbReference type="KEGG" id="tva:4761005"/>
<dbReference type="InterPro" id="IPR035979">
    <property type="entry name" value="RBD_domain_sf"/>
</dbReference>
<dbReference type="InParanoid" id="A2EW15"/>
<evidence type="ECO:0000259" key="9">
    <source>
        <dbReference type="PROSITE" id="PS50102"/>
    </source>
</evidence>
<dbReference type="AlphaFoldDB" id="A2EW15"/>
<comment type="subcellular location">
    <subcellularLocation>
        <location evidence="1 8">Nucleus</location>
    </subcellularLocation>
</comment>